<evidence type="ECO:0000256" key="2">
    <source>
        <dbReference type="SAM" id="Phobius"/>
    </source>
</evidence>
<dbReference type="InterPro" id="IPR056779">
    <property type="entry name" value="Csf1_C"/>
</dbReference>
<keyword evidence="6" id="KW-1185">Reference proteome</keyword>
<feature type="region of interest" description="Disordered" evidence="1">
    <location>
        <begin position="1221"/>
        <end position="1258"/>
    </location>
</feature>
<feature type="compositionally biased region" description="Basic and acidic residues" evidence="1">
    <location>
        <begin position="1188"/>
        <end position="1199"/>
    </location>
</feature>
<evidence type="ECO:0000259" key="3">
    <source>
        <dbReference type="Pfam" id="PF21678"/>
    </source>
</evidence>
<reference evidence="5 6" key="1">
    <citation type="submission" date="2022-11" db="EMBL/GenBank/DDBJ databases">
        <title>Mucor velutinosus strain NIH1002 WGS.</title>
        <authorList>
            <person name="Subramanian P."/>
            <person name="Mullikin J.C."/>
            <person name="Segre J.A."/>
            <person name="Zelazny A.M."/>
        </authorList>
    </citation>
    <scope>NUCLEOTIDE SEQUENCE [LARGE SCALE GENOMIC DNA]</scope>
    <source>
        <strain evidence="5 6">NIH1002</strain>
    </source>
</reference>
<name>A0AAN7DJB0_9FUNG</name>
<comment type="caution">
    <text evidence="5">The sequence shown here is derived from an EMBL/GenBank/DDBJ whole genome shotgun (WGS) entry which is preliminary data.</text>
</comment>
<dbReference type="InterPro" id="IPR048636">
    <property type="entry name" value="Csf1_N"/>
</dbReference>
<feature type="region of interest" description="Disordered" evidence="1">
    <location>
        <begin position="3363"/>
        <end position="3435"/>
    </location>
</feature>
<dbReference type="EMBL" id="JASEJX010000012">
    <property type="protein sequence ID" value="KAK4518476.1"/>
    <property type="molecule type" value="Genomic_DNA"/>
</dbReference>
<feature type="compositionally biased region" description="Basic and acidic residues" evidence="1">
    <location>
        <begin position="175"/>
        <end position="187"/>
    </location>
</feature>
<keyword evidence="2" id="KW-1133">Transmembrane helix</keyword>
<evidence type="ECO:0000313" key="6">
    <source>
        <dbReference type="Proteomes" id="UP001304243"/>
    </source>
</evidence>
<protein>
    <submittedName>
        <fullName evidence="5">Uncharacterized protein</fullName>
    </submittedName>
</protein>
<feature type="transmembrane region" description="Helical" evidence="2">
    <location>
        <begin position="22"/>
        <end position="43"/>
    </location>
</feature>
<feature type="compositionally biased region" description="Low complexity" evidence="1">
    <location>
        <begin position="1120"/>
        <end position="1131"/>
    </location>
</feature>
<feature type="domain" description="Csf1 C-terminal region" evidence="4">
    <location>
        <begin position="2812"/>
        <end position="3349"/>
    </location>
</feature>
<feature type="compositionally biased region" description="Polar residues" evidence="1">
    <location>
        <begin position="1137"/>
        <end position="1152"/>
    </location>
</feature>
<feature type="region of interest" description="Disordered" evidence="1">
    <location>
        <begin position="1119"/>
        <end position="1209"/>
    </location>
</feature>
<keyword evidence="2" id="KW-0472">Membrane</keyword>
<feature type="domain" description="Csf1 C-terminal region" evidence="4">
    <location>
        <begin position="3423"/>
        <end position="3488"/>
    </location>
</feature>
<keyword evidence="2" id="KW-0812">Transmembrane</keyword>
<evidence type="ECO:0000256" key="1">
    <source>
        <dbReference type="SAM" id="MobiDB-lite"/>
    </source>
</evidence>
<feature type="compositionally biased region" description="Polar residues" evidence="1">
    <location>
        <begin position="164"/>
        <end position="173"/>
    </location>
</feature>
<feature type="compositionally biased region" description="Basic and acidic residues" evidence="1">
    <location>
        <begin position="3416"/>
        <end position="3425"/>
    </location>
</feature>
<dbReference type="PANTHER" id="PTHR32085">
    <property type="entry name" value="PROTEIN CSF1"/>
    <property type="match status" value="1"/>
</dbReference>
<feature type="domain" description="Csf1 N-terminal" evidence="3">
    <location>
        <begin position="36"/>
        <end position="768"/>
    </location>
</feature>
<dbReference type="InterPro" id="IPR029636">
    <property type="entry name" value="Csf1"/>
</dbReference>
<dbReference type="Proteomes" id="UP001304243">
    <property type="component" value="Unassembled WGS sequence"/>
</dbReference>
<feature type="compositionally biased region" description="Low complexity" evidence="1">
    <location>
        <begin position="3368"/>
        <end position="3380"/>
    </location>
</feature>
<dbReference type="GeneID" id="89952380"/>
<evidence type="ECO:0000313" key="5">
    <source>
        <dbReference type="EMBL" id="KAK4518476.1"/>
    </source>
</evidence>
<feature type="compositionally biased region" description="Acidic residues" evidence="1">
    <location>
        <begin position="1154"/>
        <end position="1175"/>
    </location>
</feature>
<feature type="region of interest" description="Disordered" evidence="1">
    <location>
        <begin position="164"/>
        <end position="196"/>
    </location>
</feature>
<proteinExistence type="predicted"/>
<feature type="compositionally biased region" description="Polar residues" evidence="1">
    <location>
        <begin position="3404"/>
        <end position="3414"/>
    </location>
</feature>
<accession>A0AAN7DJB0</accession>
<dbReference type="Pfam" id="PF21678">
    <property type="entry name" value="Csf1_N"/>
    <property type="match status" value="1"/>
</dbReference>
<dbReference type="PANTHER" id="PTHR32085:SF3">
    <property type="entry name" value="PROTEIN CSF1"/>
    <property type="match status" value="1"/>
</dbReference>
<feature type="region of interest" description="Disordered" evidence="1">
    <location>
        <begin position="1972"/>
        <end position="1994"/>
    </location>
</feature>
<dbReference type="Pfam" id="PF25038">
    <property type="entry name" value="Csf1_C"/>
    <property type="match status" value="2"/>
</dbReference>
<feature type="compositionally biased region" description="Basic and acidic residues" evidence="1">
    <location>
        <begin position="1244"/>
        <end position="1254"/>
    </location>
</feature>
<dbReference type="RefSeq" id="XP_064685142.1">
    <property type="nucleotide sequence ID" value="XM_064827940.1"/>
</dbReference>
<evidence type="ECO:0000259" key="4">
    <source>
        <dbReference type="Pfam" id="PF25038"/>
    </source>
</evidence>
<sequence length="3499" mass="393226">MFFVEAAAATTTNPNLQSVSDFWLFVVYCLVVIVVVIFFLFYFNRVLGQVLTFIINQYTWRRYHAYIEVDSIRVSLLGGRILFKNLRYLSTNQSISIVKGHIAIRYWLLNVRKAEDDKNGKTNNLPCRVVCSVEGLEWFFYNNAPAYDRMKDILGLSPMDTCNTTTAPPLTSTNEDEKKLTDARGTLDPESQSPMNVDNSLMERLMPIQFECTTGAVMIGNTEIKSMLVWKVSQASGIYSLSKARSSMDYYKSVMDFILRKVQISLKDNMDYTKVDETTERVIKPLPRITFIAWLLKPFRCLYPFSMTRQYGEMQHMRNIMRDGKSQMGSQSDTTTFHEEYARVTNVVECNEMALTYYADYAGPVPETSDAFAGIGIDIGNGGLPPEWGIRISLWDATIHYGAWADRQRSEMQDYFFPNSHRGNTPTPKLSPGQQRIATSFETYIEFMNEGKLRVPTREKSKDWKYHSGSSDLDIGSDGYYSRPYGWFNIKVGEGSFIKVVTPFAVGENGYANVIDVVLKDTDITTSVNYASFIQSNRIEIHINMPTPLQWNGFRHWDFKFTPKKPTIFLLRDHIYLLQDTVKDWTSGPPSDLLHFTPMTYQLQFNLENPTIYLCVNEHNVINNPNSIEDNAFLKLQAHRLAFNVMLPFIEFQPDTTAIKFFVVAEHGSAGLSLQTSHTLSAFMRQDDAHAAVAVNLTIDGSYEFYSTVDILRHIESCNLHLKINGATVKLFGTLIRYLFLLKENYFGAWNNFSTIDEYRRQKRNHQEWLEQKKKQAESKPLADPFEVYLLLELEDGVLLFPENLYECSRYSQFEFQELQLELRNLDVYLDMYLNISPITLSRDSNPNPQSKEGFFRIKNARDPKNYVYIDGLNVYGHRLFGPLPECSTYLCHWEFDIGRITGEIKPSFLLGLSCFGQSFAYNLIDEDNAVPQEMESKDLPDVSFVKLYVQEVDVCLMSMNSATNIALKDGILLEFDNLINAKYSQRITIKIPAILTRCLANPDQARGGDGATDGGGALDNKEYSWVEIAKADLGLNVTIFRHTAVWKKARSEQQNFIRTQDYPTRRCVRLYEEADAASQSSRSSMRSTNEHHVGILYAPPFRPFMFGRVEDKSVLYDNSSYSSGAPSPESVRFAGYNNNGSIHASSDRLMQSESDDDDDDDDEDRSDFEFDSDLYDNYSIRSGLSGKDNESFHTAKNSDEEEEDSYSVADQYSMQSRDYLSDMTSDDDGSDSYTSSADQADNYPKRKPEKDLKAAIPPSIPYSDYLRRFKVLRPNAEFTHGGFFHPYIPPSQPHFVPEKGHDESYRPLYDETTTGDGDAQGYFAAHEADHRKHSDSNMNNADAYGKGNEVIATTVIEATRPVTVLVTPILVKLVQELAEEIIKDDWDLETMLDALQMEYIEQLTRYLTDQYICTRFAVILPQTYLHFIQNVTVPDDLPSYKHGESFVKTQYNPQDTILCSADIFLNDFKMIGSVKFEDYAFDEKKKKVAESNMVLQESRVHIDVGDMGSTVQYVSKQHERQSIAFGIPYDSLRNKKLYTNMDDDQEALVDELVMLDLAVKGFSFKWLGARTPNYAELTVHSVDTIIITESVEILVGAVYSWLVFVDDLKGILESFQDQRTRQVQVFINEIANYSITQGVVGDPVFLTTPTTMLRLGSRNFRNDCGWKLLARMRHCLRSMPSSKREELQYRLTSGGALQGIDSEAMYANVVHTFSHWRSWEVGYSDITHCRLFTQPFHQNPPVLQDGERATAKNMTDEVVRFLVSSANFAKIRLGQFVFTIYEEETAESSREENSISLGTFEFLLECLFKASAISSVPEHGQQHPPQISKTLTVPDGYLDIITKISLDEISISTNPIILAFARHMLLVQKVFTAKLLNLSHANNKATPNHSGFAAHAATSSTLPDTVVVAENNDFDFDALLSKVDVVAQALVNLDKIQMIAHAHELRMDTLISGVQGSALFSNPKLAPLQLIHNERDSDTGSGKKSSNRGRRTVHAEPRLVLEAAGGIHLIDVKFREELQHTTPSALNNNVLLGILLEQANVNANISQVPKVSKKYSKSDTTKAVLNVFSNIHKFHVHVPQSLLRLYGFVESWQTEQGRRYHFMFQNLIKEWEEQRGVPSANNTPALATVEDAPAPSLAPAAKKMDIKLQFLLNEFAVQADLLPSLSFEYSILDFFIMVDETHHKSAPVQHMYAFQLSKQVVHLITKDKHSNNSSTFSIPGIRSTGSIKNEVVKGVSQLKLRSMISIDLISMSLDASLIDSILTAQSLVGNEVSELVEVLSYSKNKNTTSASATPSSEIPNTTAASSSASRVFKYSIDIALDGLQVSASSPSALGMFRSNLLEASISNDNLLDGGQESTNGDQLSWKLQARNFSLSLDHNTVEDIDQALMNNKEDAVYQRNCLAYILVDFSVQNCLPTCTTANCQKGTHAHACDNNKPTGAIFIDFSRIQTVMQPIALGKLAEMYIYYDAELGKKKMMKKAEIDQLSANTKRIVQSISHKNEWPKALLQEEPQSLLENKTICLHVRRLGVAIPLNSQSDLPSSNNATATAETQRGVSALLLSVVSIEFMTKNIEKGALQLDNLAVQFVKRFDQNKAEHFLAENHPRMNQISLPSISCHVSATKVKPLQSIMVDAHVKGFEVDVDGTIADYINTLSIIYVKSKDRVDAFTTKANFNLSKTTPEAESPHTSEVIHLNLECTFECDSGTIRMYPKRHSNDAHRNKKKLKALRIRTGFDPKSSSEGNMATVELPGLSAWLLYQTPLGAHAKVIDAPKRFHADVLIRESVNTLHPALVQFLREVTAGLKLGIQQSSERKADRPATSEHESNLNASLFLRLSRTQLDLSCQPASKVVCSLGWEQSEFMMNAFSEDTTSRTISCVGSVREITAMVKHHFSPEACLNARIDRILFNVMLTSQRGGGDLKDDISVIVELPHILGDVNMRHLQDLLILNTCWFAQPMDIHHTPKSPKLPSSAIEKPVSVTSTLDDSEEATLSPPAPFSKHIAVCVQSMKFSVDLGQNIGKITLMPNALSFQLHHVPHETKGLSLSLDEIKVVSEGRLSGKAEFNRAVVQGRVDQSFENGLVKEKSSICVRSDGFNAAFEYEYQNILDAIQQSLELNVDLQRTLDVYDLQMSINLDALIARLSVKTVPVIITMVQRFNELLKKKKAEAGIRSDEYDAENFKTTTIAHNAAAAAAPKKEHKQKKVYESASVHSQVNLSIKAVEIVIYPSQFQDSDNVDIRAKQFKVGLEELPRNEDGVHRKLVITLTSAALAKNVPGKELMVRYSAPLPPPGSKLKNLGGTKIFGIPGTEISMESTQLDRHITHEFGTDFAGRISVSLNIGLIKYLQEMINMFNMQLDRALEKDKPHLTPEPSTPLSVSSSSNNFEDMDDPIHSRRKLSSVSSASNTLLTPATNAQAEEGRVAKQQEDEQPSSESAEKYTYASINSVSFQPQLQVMGDATPPVEWLGLKRERIPGLVHENITLHLDQVVKIIWGVLESQAD</sequence>
<organism evidence="5 6">
    <name type="scientific">Mucor velutinosus</name>
    <dbReference type="NCBI Taxonomy" id="708070"/>
    <lineage>
        <taxon>Eukaryota</taxon>
        <taxon>Fungi</taxon>
        <taxon>Fungi incertae sedis</taxon>
        <taxon>Mucoromycota</taxon>
        <taxon>Mucoromycotina</taxon>
        <taxon>Mucoromycetes</taxon>
        <taxon>Mucorales</taxon>
        <taxon>Mucorineae</taxon>
        <taxon>Mucoraceae</taxon>
        <taxon>Mucor</taxon>
    </lineage>
</organism>
<gene>
    <name evidence="5" type="ORF">ATC70_008694</name>
</gene>
<dbReference type="GO" id="GO:0016020">
    <property type="term" value="C:membrane"/>
    <property type="evidence" value="ECO:0007669"/>
    <property type="project" value="InterPro"/>
</dbReference>
<dbReference type="GO" id="GO:0006113">
    <property type="term" value="P:fermentation"/>
    <property type="evidence" value="ECO:0007669"/>
    <property type="project" value="InterPro"/>
</dbReference>